<protein>
    <recommendedName>
        <fullName evidence="3">DNA-directed RNA polymerase subunit alpha</fullName>
        <ecNumber evidence="2">2.7.7.6</ecNumber>
    </recommendedName>
    <alternativeName>
        <fullName evidence="9">RNA polymerase subunit alpha</fullName>
    </alternativeName>
    <alternativeName>
        <fullName evidence="8">Transcriptase subunit alpha</fullName>
    </alternativeName>
</protein>
<dbReference type="GO" id="GO:0005737">
    <property type="term" value="C:cytoplasm"/>
    <property type="evidence" value="ECO:0007669"/>
    <property type="project" value="UniProtKB-ARBA"/>
</dbReference>
<dbReference type="NCBIfam" id="TIGR02027">
    <property type="entry name" value="rpoA"/>
    <property type="match status" value="1"/>
</dbReference>
<evidence type="ECO:0000256" key="11">
    <source>
        <dbReference type="SAM" id="MobiDB-lite"/>
    </source>
</evidence>
<dbReference type="Pfam" id="PF01193">
    <property type="entry name" value="RNA_pol_L"/>
    <property type="match status" value="1"/>
</dbReference>
<dbReference type="SMART" id="SM00662">
    <property type="entry name" value="RPOLD"/>
    <property type="match status" value="1"/>
</dbReference>
<dbReference type="EC" id="2.7.7.6" evidence="2"/>
<evidence type="ECO:0000256" key="9">
    <source>
        <dbReference type="ARBA" id="ARBA00033070"/>
    </source>
</evidence>
<dbReference type="InterPro" id="IPR011263">
    <property type="entry name" value="DNA-dir_RNA_pol_RpoA/D/Rpb3"/>
</dbReference>
<dbReference type="SUPFAM" id="SSF55257">
    <property type="entry name" value="RBP11-like subunits of RNA polymerase"/>
    <property type="match status" value="1"/>
</dbReference>
<dbReference type="AlphaFoldDB" id="A0A2G9YQX9"/>
<sequence>MSYTLPETELLKFQTLEESKDFGIFVLEPLFPGYGITIGTAIRRILLSSLEGAAISSVKFDNASHEFSTLKGVKEDMVEIILNLKSLRLTLNGTQPTVIKLAKKGVGEVTAEDIVKNAQVELIDPTFHIATLDKDGKLSFEATVEKGRGYVPAEIRKEEKLPLGTIAIDCVFSPIRKVHFEIDNTRVAEATNFDKLTMEITTDGTIKPSDALKIACQILLEHFNFLTSEIKPVPVKAVKETKAKNKKVRKPKKMKLHRQESTVSSPLSAEQNPPKQKTSIPLSGNRGLLRRRLKKTTKVVKNLKK</sequence>
<keyword evidence="7" id="KW-0804">Transcription</keyword>
<evidence type="ECO:0000313" key="13">
    <source>
        <dbReference type="EMBL" id="PIP21645.1"/>
    </source>
</evidence>
<dbReference type="CDD" id="cd06928">
    <property type="entry name" value="RNAP_alpha_NTD"/>
    <property type="match status" value="1"/>
</dbReference>
<dbReference type="EMBL" id="PCRM01000026">
    <property type="protein sequence ID" value="PIP21645.1"/>
    <property type="molecule type" value="Genomic_DNA"/>
</dbReference>
<dbReference type="NCBIfam" id="NF003519">
    <property type="entry name" value="PRK05182.2-5"/>
    <property type="match status" value="1"/>
</dbReference>
<dbReference type="InterPro" id="IPR011773">
    <property type="entry name" value="DNA-dir_RpoA"/>
</dbReference>
<dbReference type="GO" id="GO:0000428">
    <property type="term" value="C:DNA-directed RNA polymerase complex"/>
    <property type="evidence" value="ECO:0007669"/>
    <property type="project" value="UniProtKB-KW"/>
</dbReference>
<comment type="similarity">
    <text evidence="1">Belongs to the RNA polymerase alpha chain family.</text>
</comment>
<dbReference type="InterPro" id="IPR011262">
    <property type="entry name" value="DNA-dir_RNA_pol_insert"/>
</dbReference>
<evidence type="ECO:0000256" key="8">
    <source>
        <dbReference type="ARBA" id="ARBA00032524"/>
    </source>
</evidence>
<dbReference type="InterPro" id="IPR036643">
    <property type="entry name" value="RNApol_insert_sf"/>
</dbReference>
<feature type="compositionally biased region" description="Basic residues" evidence="11">
    <location>
        <begin position="288"/>
        <end position="305"/>
    </location>
</feature>
<proteinExistence type="inferred from homology"/>
<dbReference type="GO" id="GO:0046983">
    <property type="term" value="F:protein dimerization activity"/>
    <property type="evidence" value="ECO:0007669"/>
    <property type="project" value="InterPro"/>
</dbReference>
<evidence type="ECO:0000256" key="1">
    <source>
        <dbReference type="ARBA" id="ARBA00007123"/>
    </source>
</evidence>
<evidence type="ECO:0000313" key="14">
    <source>
        <dbReference type="Proteomes" id="UP000231567"/>
    </source>
</evidence>
<name>A0A2G9YQX9_9BACT</name>
<dbReference type="Gene3D" id="2.170.120.12">
    <property type="entry name" value="DNA-directed RNA polymerase, insert domain"/>
    <property type="match status" value="1"/>
</dbReference>
<keyword evidence="4 13" id="KW-0240">DNA-directed RNA polymerase</keyword>
<feature type="domain" description="DNA-directed RNA polymerase RpoA/D/Rpb3-type" evidence="12">
    <location>
        <begin position="22"/>
        <end position="229"/>
    </location>
</feature>
<keyword evidence="6" id="KW-0548">Nucleotidyltransferase</keyword>
<comment type="catalytic activity">
    <reaction evidence="10">
        <text>RNA(n) + a ribonucleoside 5'-triphosphate = RNA(n+1) + diphosphate</text>
        <dbReference type="Rhea" id="RHEA:21248"/>
        <dbReference type="Rhea" id="RHEA-COMP:14527"/>
        <dbReference type="Rhea" id="RHEA-COMP:17342"/>
        <dbReference type="ChEBI" id="CHEBI:33019"/>
        <dbReference type="ChEBI" id="CHEBI:61557"/>
        <dbReference type="ChEBI" id="CHEBI:140395"/>
        <dbReference type="EC" id="2.7.7.6"/>
    </reaction>
</comment>
<evidence type="ECO:0000256" key="10">
    <source>
        <dbReference type="ARBA" id="ARBA00048552"/>
    </source>
</evidence>
<keyword evidence="5" id="KW-0808">Transferase</keyword>
<dbReference type="GO" id="GO:0003677">
    <property type="term" value="F:DNA binding"/>
    <property type="evidence" value="ECO:0007669"/>
    <property type="project" value="InterPro"/>
</dbReference>
<accession>A0A2G9YQX9</accession>
<evidence type="ECO:0000256" key="2">
    <source>
        <dbReference type="ARBA" id="ARBA00012418"/>
    </source>
</evidence>
<evidence type="ECO:0000256" key="4">
    <source>
        <dbReference type="ARBA" id="ARBA00022478"/>
    </source>
</evidence>
<comment type="caution">
    <text evidence="13">The sequence shown here is derived from an EMBL/GenBank/DDBJ whole genome shotgun (WGS) entry which is preliminary data.</text>
</comment>
<dbReference type="Proteomes" id="UP000231567">
    <property type="component" value="Unassembled WGS sequence"/>
</dbReference>
<feature type="region of interest" description="Disordered" evidence="11">
    <location>
        <begin position="241"/>
        <end position="305"/>
    </location>
</feature>
<dbReference type="FunFam" id="2.170.120.12:FF:000001">
    <property type="entry name" value="DNA-directed RNA polymerase subunit alpha"/>
    <property type="match status" value="1"/>
</dbReference>
<dbReference type="Pfam" id="PF01000">
    <property type="entry name" value="RNA_pol_A_bac"/>
    <property type="match status" value="1"/>
</dbReference>
<evidence type="ECO:0000256" key="5">
    <source>
        <dbReference type="ARBA" id="ARBA00022679"/>
    </source>
</evidence>
<organism evidence="13 14">
    <name type="scientific">Candidatus Nealsonbacteria bacterium CG23_combo_of_CG06-09_8_20_14_all_40_13</name>
    <dbReference type="NCBI Taxonomy" id="1974724"/>
    <lineage>
        <taxon>Bacteria</taxon>
        <taxon>Candidatus Nealsoniibacteriota</taxon>
    </lineage>
</organism>
<dbReference type="InterPro" id="IPR036603">
    <property type="entry name" value="RBP11-like"/>
</dbReference>
<reference evidence="13 14" key="1">
    <citation type="submission" date="2017-09" db="EMBL/GenBank/DDBJ databases">
        <title>Depth-based differentiation of microbial function through sediment-hosted aquifers and enrichment of novel symbionts in the deep terrestrial subsurface.</title>
        <authorList>
            <person name="Probst A.J."/>
            <person name="Ladd B."/>
            <person name="Jarett J.K."/>
            <person name="Geller-Mcgrath D.E."/>
            <person name="Sieber C.M."/>
            <person name="Emerson J.B."/>
            <person name="Anantharaman K."/>
            <person name="Thomas B.C."/>
            <person name="Malmstrom R."/>
            <person name="Stieglmeier M."/>
            <person name="Klingl A."/>
            <person name="Woyke T."/>
            <person name="Ryan C.M."/>
            <person name="Banfield J.F."/>
        </authorList>
    </citation>
    <scope>NUCLEOTIDE SEQUENCE [LARGE SCALE GENOMIC DNA]</scope>
    <source>
        <strain evidence="13">CG23_combo_of_CG06-09_8_20_14_all_40_13</strain>
    </source>
</reference>
<dbReference type="Gene3D" id="3.30.1360.10">
    <property type="entry name" value="RNA polymerase, RBP11-like subunit"/>
    <property type="match status" value="1"/>
</dbReference>
<dbReference type="GO" id="GO:0006351">
    <property type="term" value="P:DNA-templated transcription"/>
    <property type="evidence" value="ECO:0007669"/>
    <property type="project" value="InterPro"/>
</dbReference>
<evidence type="ECO:0000256" key="6">
    <source>
        <dbReference type="ARBA" id="ARBA00022695"/>
    </source>
</evidence>
<evidence type="ECO:0000256" key="3">
    <source>
        <dbReference type="ARBA" id="ARBA00015972"/>
    </source>
</evidence>
<evidence type="ECO:0000259" key="12">
    <source>
        <dbReference type="SMART" id="SM00662"/>
    </source>
</evidence>
<feature type="compositionally biased region" description="Basic residues" evidence="11">
    <location>
        <begin position="244"/>
        <end position="256"/>
    </location>
</feature>
<feature type="compositionally biased region" description="Polar residues" evidence="11">
    <location>
        <begin position="261"/>
        <end position="282"/>
    </location>
</feature>
<dbReference type="SUPFAM" id="SSF56553">
    <property type="entry name" value="Insert subdomain of RNA polymerase alpha subunit"/>
    <property type="match status" value="1"/>
</dbReference>
<dbReference type="GO" id="GO:0003899">
    <property type="term" value="F:DNA-directed RNA polymerase activity"/>
    <property type="evidence" value="ECO:0007669"/>
    <property type="project" value="UniProtKB-EC"/>
</dbReference>
<evidence type="ECO:0000256" key="7">
    <source>
        <dbReference type="ARBA" id="ARBA00023163"/>
    </source>
</evidence>
<gene>
    <name evidence="13" type="ORF">COX39_01830</name>
</gene>